<keyword evidence="3" id="KW-0378">Hydrolase</keyword>
<organism evidence="7 8">
    <name type="scientific">Robertmurraya mangrovi</name>
    <dbReference type="NCBI Taxonomy" id="3098077"/>
    <lineage>
        <taxon>Bacteria</taxon>
        <taxon>Bacillati</taxon>
        <taxon>Bacillota</taxon>
        <taxon>Bacilli</taxon>
        <taxon>Bacillales</taxon>
        <taxon>Bacillaceae</taxon>
        <taxon>Robertmurraya</taxon>
    </lineage>
</organism>
<keyword evidence="4" id="KW-0788">Thiol protease</keyword>
<evidence type="ECO:0000259" key="6">
    <source>
        <dbReference type="PROSITE" id="PS51935"/>
    </source>
</evidence>
<dbReference type="PANTHER" id="PTHR47053:SF3">
    <property type="entry name" value="GAMMA-D-GLUTAMYL-L-LYSINE DIPEPTIDYL-PEPTIDASE"/>
    <property type="match status" value="1"/>
</dbReference>
<evidence type="ECO:0000313" key="8">
    <source>
        <dbReference type="Proteomes" id="UP001290455"/>
    </source>
</evidence>
<dbReference type="SUPFAM" id="SSF54001">
    <property type="entry name" value="Cysteine proteinases"/>
    <property type="match status" value="1"/>
</dbReference>
<proteinExistence type="inferred from homology"/>
<dbReference type="EMBL" id="JAXOFX010000009">
    <property type="protein sequence ID" value="MDZ5472906.1"/>
    <property type="molecule type" value="Genomic_DNA"/>
</dbReference>
<dbReference type="InterPro" id="IPR041382">
    <property type="entry name" value="SH3_16"/>
</dbReference>
<dbReference type="Pfam" id="PF23795">
    <property type="entry name" value="SH3_YKFC_2nd"/>
    <property type="match status" value="1"/>
</dbReference>
<dbReference type="PANTHER" id="PTHR47053">
    <property type="entry name" value="MUREIN DD-ENDOPEPTIDASE MEPH-RELATED"/>
    <property type="match status" value="1"/>
</dbReference>
<comment type="caution">
    <text evidence="7">The sequence shown here is derived from an EMBL/GenBank/DDBJ whole genome shotgun (WGS) entry which is preliminary data.</text>
</comment>
<feature type="chain" id="PRO_5046515292" evidence="5">
    <location>
        <begin position="27"/>
        <end position="337"/>
    </location>
</feature>
<dbReference type="Pfam" id="PF18348">
    <property type="entry name" value="SH3_16"/>
    <property type="match status" value="1"/>
</dbReference>
<keyword evidence="8" id="KW-1185">Reference proteome</keyword>
<dbReference type="PROSITE" id="PS51935">
    <property type="entry name" value="NLPC_P60"/>
    <property type="match status" value="1"/>
</dbReference>
<keyword evidence="2" id="KW-0645">Protease</keyword>
<feature type="domain" description="NlpC/P60" evidence="6">
    <location>
        <begin position="212"/>
        <end position="336"/>
    </location>
</feature>
<dbReference type="InterPro" id="IPR000064">
    <property type="entry name" value="NLP_P60_dom"/>
</dbReference>
<dbReference type="Pfam" id="PF00877">
    <property type="entry name" value="NLPC_P60"/>
    <property type="match status" value="1"/>
</dbReference>
<dbReference type="InterPro" id="IPR051202">
    <property type="entry name" value="Peptidase_C40"/>
</dbReference>
<name>A0ABU5J0L3_9BACI</name>
<evidence type="ECO:0000256" key="3">
    <source>
        <dbReference type="ARBA" id="ARBA00022801"/>
    </source>
</evidence>
<keyword evidence="5" id="KW-0732">Signal</keyword>
<evidence type="ECO:0000256" key="5">
    <source>
        <dbReference type="SAM" id="SignalP"/>
    </source>
</evidence>
<dbReference type="Proteomes" id="UP001290455">
    <property type="component" value="Unassembled WGS sequence"/>
</dbReference>
<gene>
    <name evidence="7" type="ORF">SM124_14325</name>
</gene>
<dbReference type="Gene3D" id="2.30.30.40">
    <property type="entry name" value="SH3 Domains"/>
    <property type="match status" value="2"/>
</dbReference>
<sequence length="337" mass="38233">MFRKIIPFYLVTLVLIPLFFPSVSQASSSSCYNINQNSKTLINVPVANIWKDTSAKRTIDQNTLTKVVDMKSWTSKMSTTEFRKWLVGKLETQALYGSEVKVLKTSGSWVQVAVKDQGTPKNKYGYPGWMPKSQISKQKGDFTECNIASVKAKTANLYDDKRKKFLEVSFNTRLPVIKEEKAWVQVMIPSNKRKWMKKKDLHLYSSLANIPKPKGNDLVQTGKTFLGLPYLWAGISAYGFDCSGFTYSIYQYHGITIPRDAADQAKQGKFVYKSKLKPGDLLFFAYEKGKGRVHHVGMYVGNGKMIHSPNSGKNIEMVSIHISPFKEEYAGARRYIK</sequence>
<feature type="signal peptide" evidence="5">
    <location>
        <begin position="1"/>
        <end position="26"/>
    </location>
</feature>
<comment type="similarity">
    <text evidence="1">Belongs to the peptidase C40 family.</text>
</comment>
<dbReference type="InterPro" id="IPR038765">
    <property type="entry name" value="Papain-like_cys_pep_sf"/>
</dbReference>
<accession>A0ABU5J0L3</accession>
<evidence type="ECO:0000256" key="4">
    <source>
        <dbReference type="ARBA" id="ARBA00022807"/>
    </source>
</evidence>
<dbReference type="PROSITE" id="PS51257">
    <property type="entry name" value="PROKAR_LIPOPROTEIN"/>
    <property type="match status" value="1"/>
</dbReference>
<protein>
    <submittedName>
        <fullName evidence="7">C40 family peptidase</fullName>
    </submittedName>
</protein>
<evidence type="ECO:0000256" key="2">
    <source>
        <dbReference type="ARBA" id="ARBA00022670"/>
    </source>
</evidence>
<evidence type="ECO:0000313" key="7">
    <source>
        <dbReference type="EMBL" id="MDZ5472906.1"/>
    </source>
</evidence>
<evidence type="ECO:0000256" key="1">
    <source>
        <dbReference type="ARBA" id="ARBA00007074"/>
    </source>
</evidence>
<dbReference type="InterPro" id="IPR057812">
    <property type="entry name" value="SH3_YKFC_2nd"/>
</dbReference>
<dbReference type="RefSeq" id="WP_322447206.1">
    <property type="nucleotide sequence ID" value="NZ_JAXOFX010000009.1"/>
</dbReference>
<reference evidence="7 8" key="1">
    <citation type="submission" date="2023-11" db="EMBL/GenBank/DDBJ databases">
        <title>Bacillus jintuensis, isolated from a mudflat on the Beibu Gulf coast.</title>
        <authorList>
            <person name="Li M."/>
        </authorList>
    </citation>
    <scope>NUCLEOTIDE SEQUENCE [LARGE SCALE GENOMIC DNA]</scope>
    <source>
        <strain evidence="7 8">31A1R</strain>
    </source>
</reference>
<dbReference type="Gene3D" id="3.90.1720.10">
    <property type="entry name" value="endopeptidase domain like (from Nostoc punctiforme)"/>
    <property type="match status" value="1"/>
</dbReference>